<sequence>MRRMRVVGGPPRGGGVLILVVGVVGLLIGIAAGPAMKLLPGLTRWETPVVLPSSDPAGFQFSRLHNPDRTEVIDRQGIAVATFTDGARTVTMAGPLRTISEPRSTSATVETSIWVRVAPEPWHAGREQEPWVRQWLSTALADSSPDVLAIATEYTEEASDQWAQDGVRFAGNANFGPELDNGKRDIGADFYDYLGHSWRFPDGVEKHPNAEQAGALDCSGYLRMVYGYRSGYPLSSRDEGIGLPRRADTMARSGPGTVIISDRGARPTDFSALRAGDLLFFTTDDDPDIDHSAIYLGRDSDDRHRFISSRGGANGPTMGDFGGASVLQGDGFFAERLRAVRRI</sequence>
<proteinExistence type="inferred from homology"/>
<dbReference type="Gene3D" id="3.90.1720.10">
    <property type="entry name" value="endopeptidase domain like (from Nostoc punctiforme)"/>
    <property type="match status" value="1"/>
</dbReference>
<comment type="caution">
    <text evidence="7">The sequence shown here is derived from an EMBL/GenBank/DDBJ whole genome shotgun (WGS) entry which is preliminary data.</text>
</comment>
<evidence type="ECO:0000313" key="7">
    <source>
        <dbReference type="EMBL" id="MFC4834333.1"/>
    </source>
</evidence>
<keyword evidence="2" id="KW-0645">Protease</keyword>
<gene>
    <name evidence="7" type="ORF">ACFPEL_18090</name>
</gene>
<dbReference type="InterPro" id="IPR000064">
    <property type="entry name" value="NLP_P60_dom"/>
</dbReference>
<evidence type="ECO:0000256" key="3">
    <source>
        <dbReference type="ARBA" id="ARBA00022801"/>
    </source>
</evidence>
<keyword evidence="5" id="KW-0812">Transmembrane</keyword>
<comment type="similarity">
    <text evidence="1">Belongs to the peptidase C40 family.</text>
</comment>
<evidence type="ECO:0000313" key="8">
    <source>
        <dbReference type="Proteomes" id="UP001595909"/>
    </source>
</evidence>
<keyword evidence="5" id="KW-0472">Membrane</keyword>
<keyword evidence="4" id="KW-0788">Thiol protease</keyword>
<evidence type="ECO:0000259" key="6">
    <source>
        <dbReference type="PROSITE" id="PS51935"/>
    </source>
</evidence>
<dbReference type="Proteomes" id="UP001595909">
    <property type="component" value="Unassembled WGS sequence"/>
</dbReference>
<evidence type="ECO:0000256" key="1">
    <source>
        <dbReference type="ARBA" id="ARBA00007074"/>
    </source>
</evidence>
<dbReference type="RefSeq" id="WP_274190817.1">
    <property type="nucleotide sequence ID" value="NZ_BAABHN010000039.1"/>
</dbReference>
<keyword evidence="8" id="KW-1185">Reference proteome</keyword>
<dbReference type="EMBL" id="JBHSIM010000039">
    <property type="protein sequence ID" value="MFC4834333.1"/>
    <property type="molecule type" value="Genomic_DNA"/>
</dbReference>
<organism evidence="7 8">
    <name type="scientific">Actinomycetospora chibensis</name>
    <dbReference type="NCBI Taxonomy" id="663606"/>
    <lineage>
        <taxon>Bacteria</taxon>
        <taxon>Bacillati</taxon>
        <taxon>Actinomycetota</taxon>
        <taxon>Actinomycetes</taxon>
        <taxon>Pseudonocardiales</taxon>
        <taxon>Pseudonocardiaceae</taxon>
        <taxon>Actinomycetospora</taxon>
    </lineage>
</organism>
<dbReference type="SUPFAM" id="SSF54001">
    <property type="entry name" value="Cysteine proteinases"/>
    <property type="match status" value="1"/>
</dbReference>
<evidence type="ECO:0000256" key="2">
    <source>
        <dbReference type="ARBA" id="ARBA00022670"/>
    </source>
</evidence>
<dbReference type="PROSITE" id="PS51935">
    <property type="entry name" value="NLPC_P60"/>
    <property type="match status" value="1"/>
</dbReference>
<protein>
    <submittedName>
        <fullName evidence="7">C40 family peptidase</fullName>
    </submittedName>
</protein>
<reference evidence="8" key="1">
    <citation type="journal article" date="2019" name="Int. J. Syst. Evol. Microbiol.">
        <title>The Global Catalogue of Microorganisms (GCM) 10K type strain sequencing project: providing services to taxonomists for standard genome sequencing and annotation.</title>
        <authorList>
            <consortium name="The Broad Institute Genomics Platform"/>
            <consortium name="The Broad Institute Genome Sequencing Center for Infectious Disease"/>
            <person name="Wu L."/>
            <person name="Ma J."/>
        </authorList>
    </citation>
    <scope>NUCLEOTIDE SEQUENCE [LARGE SCALE GENOMIC DNA]</scope>
    <source>
        <strain evidence="8">CCUG 50347</strain>
    </source>
</reference>
<feature type="transmembrane region" description="Helical" evidence="5">
    <location>
        <begin position="12"/>
        <end position="32"/>
    </location>
</feature>
<evidence type="ECO:0000256" key="5">
    <source>
        <dbReference type="SAM" id="Phobius"/>
    </source>
</evidence>
<accession>A0ABV9RJF6</accession>
<keyword evidence="5" id="KW-1133">Transmembrane helix</keyword>
<evidence type="ECO:0000256" key="4">
    <source>
        <dbReference type="ARBA" id="ARBA00022807"/>
    </source>
</evidence>
<keyword evidence="3" id="KW-0378">Hydrolase</keyword>
<feature type="domain" description="NlpC/P60" evidence="6">
    <location>
        <begin position="180"/>
        <end position="343"/>
    </location>
</feature>
<dbReference type="InterPro" id="IPR038765">
    <property type="entry name" value="Papain-like_cys_pep_sf"/>
</dbReference>
<dbReference type="Pfam" id="PF00877">
    <property type="entry name" value="NLPC_P60"/>
    <property type="match status" value="1"/>
</dbReference>
<name>A0ABV9RJF6_9PSEU</name>